<dbReference type="AlphaFoldDB" id="A0A498QSH5"/>
<dbReference type="EMBL" id="UPHU01000001">
    <property type="protein sequence ID" value="VBA51431.1"/>
    <property type="molecule type" value="Genomic_DNA"/>
</dbReference>
<protein>
    <submittedName>
        <fullName evidence="1">Uncharacterized protein</fullName>
    </submittedName>
</protein>
<proteinExistence type="predicted"/>
<dbReference type="Proteomes" id="UP000268285">
    <property type="component" value="Unassembled WGS sequence"/>
</dbReference>
<organism evidence="1 2">
    <name type="scientific">Mycobacterium pseudokansasii</name>
    <dbReference type="NCBI Taxonomy" id="2341080"/>
    <lineage>
        <taxon>Bacteria</taxon>
        <taxon>Bacillati</taxon>
        <taxon>Actinomycetota</taxon>
        <taxon>Actinomycetes</taxon>
        <taxon>Mycobacteriales</taxon>
        <taxon>Mycobacteriaceae</taxon>
        <taxon>Mycobacterium</taxon>
    </lineage>
</organism>
<name>A0A498QSH5_9MYCO</name>
<evidence type="ECO:0000313" key="1">
    <source>
        <dbReference type="EMBL" id="VBA51431.1"/>
    </source>
</evidence>
<keyword evidence="2" id="KW-1185">Reference proteome</keyword>
<reference evidence="1 2" key="1">
    <citation type="submission" date="2018-09" db="EMBL/GenBank/DDBJ databases">
        <authorList>
            <person name="Tagini F."/>
        </authorList>
    </citation>
    <scope>NUCLEOTIDE SEQUENCE [LARGE SCALE GENOMIC DNA]</scope>
    <source>
        <strain evidence="1 2">MK142</strain>
    </source>
</reference>
<evidence type="ECO:0000313" key="2">
    <source>
        <dbReference type="Proteomes" id="UP000268285"/>
    </source>
</evidence>
<sequence>MADDELDTLYAVAPDAFTAERTRLVAEARQRGDAAAAKRISAARKPTTAAWIVNRLVLTHGNVARQLADIGDGLRDAHTGMDGDRIRDLSTAQHRLITDLARTAFEAADVKSPSSALRDDVTRRWLIFGPQSAS</sequence>
<accession>A0A498QSH5</accession>
<dbReference type="OrthoDB" id="3541690at2"/>
<gene>
    <name evidence="1" type="ORF">LAUMK142_03097</name>
</gene>